<dbReference type="CDD" id="cd00038">
    <property type="entry name" value="CAP_ED"/>
    <property type="match status" value="1"/>
</dbReference>
<dbReference type="SMART" id="SM00100">
    <property type="entry name" value="cNMP"/>
    <property type="match status" value="1"/>
</dbReference>
<dbReference type="Proteomes" id="UP001595693">
    <property type="component" value="Unassembled WGS sequence"/>
</dbReference>
<evidence type="ECO:0000313" key="2">
    <source>
        <dbReference type="EMBL" id="MFC3937379.1"/>
    </source>
</evidence>
<evidence type="ECO:0000313" key="3">
    <source>
        <dbReference type="Proteomes" id="UP001595693"/>
    </source>
</evidence>
<protein>
    <submittedName>
        <fullName evidence="2">Crp/Fnr family transcriptional regulator</fullName>
    </submittedName>
</protein>
<proteinExistence type="predicted"/>
<organism evidence="2 3">
    <name type="scientific">Acidovorax facilis</name>
    <dbReference type="NCBI Taxonomy" id="12917"/>
    <lineage>
        <taxon>Bacteria</taxon>
        <taxon>Pseudomonadati</taxon>
        <taxon>Pseudomonadota</taxon>
        <taxon>Betaproteobacteria</taxon>
        <taxon>Burkholderiales</taxon>
        <taxon>Comamonadaceae</taxon>
        <taxon>Acidovorax</taxon>
    </lineage>
</organism>
<dbReference type="InterPro" id="IPR000595">
    <property type="entry name" value="cNMP-bd_dom"/>
</dbReference>
<dbReference type="Pfam" id="PF00027">
    <property type="entry name" value="cNMP_binding"/>
    <property type="match status" value="1"/>
</dbReference>
<dbReference type="EMBL" id="JBHSAJ010000066">
    <property type="protein sequence ID" value="MFC3937379.1"/>
    <property type="molecule type" value="Genomic_DNA"/>
</dbReference>
<sequence>MPTFSHSTHTVLEQLAQAPLPEWEALDRATTVRQLRPGEVLFHAGEAQPRVFVVNQGLIKMVYETAVGDAWVKGFVPAGMCFASLTALQPGGVTSYTALAEGGPCTVEQIDHAALEALAARHMGWQRALSNAYRLYGQRKEQREMELLTLSPEERYRRFLQQHPQIAAQVRQRDIASYVRVTPVALSRIKARILRGG</sequence>
<feature type="domain" description="Cyclic nucleotide-binding" evidence="1">
    <location>
        <begin position="33"/>
        <end position="118"/>
    </location>
</feature>
<reference evidence="3" key="1">
    <citation type="journal article" date="2019" name="Int. J. Syst. Evol. Microbiol.">
        <title>The Global Catalogue of Microorganisms (GCM) 10K type strain sequencing project: providing services to taxonomists for standard genome sequencing and annotation.</title>
        <authorList>
            <consortium name="The Broad Institute Genomics Platform"/>
            <consortium name="The Broad Institute Genome Sequencing Center for Infectious Disease"/>
            <person name="Wu L."/>
            <person name="Ma J."/>
        </authorList>
    </citation>
    <scope>NUCLEOTIDE SEQUENCE [LARGE SCALE GENOMIC DNA]</scope>
    <source>
        <strain evidence="3">CCUG 2113</strain>
    </source>
</reference>
<gene>
    <name evidence="2" type="ORF">ACFOW3_22385</name>
</gene>
<comment type="caution">
    <text evidence="2">The sequence shown here is derived from an EMBL/GenBank/DDBJ whole genome shotgun (WGS) entry which is preliminary data.</text>
</comment>
<name>A0ABV8DFZ1_9BURK</name>
<dbReference type="SUPFAM" id="SSF51206">
    <property type="entry name" value="cAMP-binding domain-like"/>
    <property type="match status" value="1"/>
</dbReference>
<dbReference type="RefSeq" id="WP_055398342.1">
    <property type="nucleotide sequence ID" value="NZ_CP192460.1"/>
</dbReference>
<accession>A0ABV8DFZ1</accession>
<dbReference type="InterPro" id="IPR014710">
    <property type="entry name" value="RmlC-like_jellyroll"/>
</dbReference>
<dbReference type="Gene3D" id="2.60.120.10">
    <property type="entry name" value="Jelly Rolls"/>
    <property type="match status" value="1"/>
</dbReference>
<dbReference type="InterPro" id="IPR018490">
    <property type="entry name" value="cNMP-bd_dom_sf"/>
</dbReference>
<evidence type="ECO:0000259" key="1">
    <source>
        <dbReference type="PROSITE" id="PS50042"/>
    </source>
</evidence>
<dbReference type="PROSITE" id="PS50042">
    <property type="entry name" value="CNMP_BINDING_3"/>
    <property type="match status" value="1"/>
</dbReference>
<keyword evidence="3" id="KW-1185">Reference proteome</keyword>